<dbReference type="EMBL" id="AONG01000002">
    <property type="protein sequence ID" value="KIQ71256.1"/>
    <property type="molecule type" value="Genomic_DNA"/>
</dbReference>
<comment type="similarity">
    <text evidence="2">Belongs to the bacterial solute-binding protein 5 family.</text>
</comment>
<dbReference type="InterPro" id="IPR000914">
    <property type="entry name" value="SBP_5_dom"/>
</dbReference>
<dbReference type="GO" id="GO:0030288">
    <property type="term" value="C:outer membrane-bounded periplasmic space"/>
    <property type="evidence" value="ECO:0007669"/>
    <property type="project" value="UniProtKB-ARBA"/>
</dbReference>
<evidence type="ECO:0000259" key="6">
    <source>
        <dbReference type="Pfam" id="PF00496"/>
    </source>
</evidence>
<dbReference type="GO" id="GO:0043190">
    <property type="term" value="C:ATP-binding cassette (ABC) transporter complex"/>
    <property type="evidence" value="ECO:0007669"/>
    <property type="project" value="InterPro"/>
</dbReference>
<keyword evidence="8" id="KW-1185">Reference proteome</keyword>
<dbReference type="PIRSF" id="PIRSF002741">
    <property type="entry name" value="MppA"/>
    <property type="match status" value="1"/>
</dbReference>
<dbReference type="Pfam" id="PF00496">
    <property type="entry name" value="SBP_bac_5"/>
    <property type="match status" value="1"/>
</dbReference>
<dbReference type="GO" id="GO:0015833">
    <property type="term" value="P:peptide transport"/>
    <property type="evidence" value="ECO:0007669"/>
    <property type="project" value="TreeGrafter"/>
</dbReference>
<evidence type="ECO:0000256" key="5">
    <source>
        <dbReference type="SAM" id="Phobius"/>
    </source>
</evidence>
<dbReference type="AlphaFoldDB" id="A0A0D0PIS0"/>
<dbReference type="Gene3D" id="3.40.190.10">
    <property type="entry name" value="Periplasmic binding protein-like II"/>
    <property type="match status" value="1"/>
</dbReference>
<evidence type="ECO:0000313" key="8">
    <source>
        <dbReference type="Proteomes" id="UP000035100"/>
    </source>
</evidence>
<dbReference type="PANTHER" id="PTHR30290:SF10">
    <property type="entry name" value="PERIPLASMIC OLIGOPEPTIDE-BINDING PROTEIN-RELATED"/>
    <property type="match status" value="1"/>
</dbReference>
<keyword evidence="5" id="KW-0472">Membrane</keyword>
<name>A0A0D0PIS0_9RHOB</name>
<dbReference type="GO" id="GO:1904680">
    <property type="term" value="F:peptide transmembrane transporter activity"/>
    <property type="evidence" value="ECO:0007669"/>
    <property type="project" value="TreeGrafter"/>
</dbReference>
<evidence type="ECO:0000256" key="3">
    <source>
        <dbReference type="ARBA" id="ARBA00022448"/>
    </source>
</evidence>
<dbReference type="STRING" id="1123501.Wenmar_00024"/>
<evidence type="ECO:0000256" key="1">
    <source>
        <dbReference type="ARBA" id="ARBA00004418"/>
    </source>
</evidence>
<feature type="transmembrane region" description="Helical" evidence="5">
    <location>
        <begin position="25"/>
        <end position="44"/>
    </location>
</feature>
<proteinExistence type="inferred from homology"/>
<protein>
    <submittedName>
        <fullName evidence="7">ABC-type dipeptide transport system, periplasmic component</fullName>
    </submittedName>
</protein>
<dbReference type="SUPFAM" id="SSF53850">
    <property type="entry name" value="Periplasmic binding protein-like II"/>
    <property type="match status" value="1"/>
</dbReference>
<keyword evidence="5" id="KW-1133">Transmembrane helix</keyword>
<dbReference type="Proteomes" id="UP000035100">
    <property type="component" value="Unassembled WGS sequence"/>
</dbReference>
<dbReference type="PANTHER" id="PTHR30290">
    <property type="entry name" value="PERIPLASMIC BINDING COMPONENT OF ABC TRANSPORTER"/>
    <property type="match status" value="1"/>
</dbReference>
<comment type="subcellular location">
    <subcellularLocation>
        <location evidence="1">Periplasm</location>
    </subcellularLocation>
</comment>
<dbReference type="PATRIC" id="fig|1123501.6.peg.90"/>
<reference evidence="7 8" key="1">
    <citation type="submission" date="2013-01" db="EMBL/GenBank/DDBJ databases">
        <authorList>
            <person name="Fiebig A."/>
            <person name="Goeker M."/>
            <person name="Klenk H.-P.P."/>
        </authorList>
    </citation>
    <scope>NUCLEOTIDE SEQUENCE [LARGE SCALE GENOMIC DNA]</scope>
    <source>
        <strain evidence="7 8">DSM 24838</strain>
    </source>
</reference>
<accession>A0A0D0PIS0</accession>
<dbReference type="Gene3D" id="3.10.105.10">
    <property type="entry name" value="Dipeptide-binding Protein, Domain 3"/>
    <property type="match status" value="1"/>
</dbReference>
<gene>
    <name evidence="7" type="ORF">Wenmar_00024</name>
</gene>
<comment type="caution">
    <text evidence="7">The sequence shown here is derived from an EMBL/GenBank/DDBJ whole genome shotgun (WGS) entry which is preliminary data.</text>
</comment>
<dbReference type="InterPro" id="IPR039424">
    <property type="entry name" value="SBP_5"/>
</dbReference>
<keyword evidence="4" id="KW-0732">Signal</keyword>
<evidence type="ECO:0000313" key="7">
    <source>
        <dbReference type="EMBL" id="KIQ71256.1"/>
    </source>
</evidence>
<feature type="domain" description="Solute-binding protein family 5" evidence="6">
    <location>
        <begin position="103"/>
        <end position="451"/>
    </location>
</feature>
<keyword evidence="3" id="KW-0813">Transport</keyword>
<keyword evidence="5" id="KW-0812">Transmembrane</keyword>
<evidence type="ECO:0000256" key="2">
    <source>
        <dbReference type="ARBA" id="ARBA00005695"/>
    </source>
</evidence>
<dbReference type="eggNOG" id="COG0747">
    <property type="taxonomic scope" value="Bacteria"/>
</dbReference>
<dbReference type="CDD" id="cd08503">
    <property type="entry name" value="PBP2_NikA_DppA_OppA_like_17"/>
    <property type="match status" value="1"/>
</dbReference>
<evidence type="ECO:0000256" key="4">
    <source>
        <dbReference type="ARBA" id="ARBA00022729"/>
    </source>
</evidence>
<sequence>MRDRKALYIDRQTAKYARGHIDRRSFMTSIIAAGVTIPAAMGLATRVEAQTPQSGGTLKYGMAAGSTTDSLDPATYENDFSVMTGFSYGNALTEVGPDGILRAELAESFEPRESGAVWAFKLRPGVEFHNGKSLTPEDVIASINYHRGENSTSAAKGILNPVVDITKEGEDTVVFTLDGPNADFPYVVSDYHLLILPSENGEIDPTAGIGTGGYIIENYEPGVRLISSKNPNYFKEGAAHFDGIELLSIIDVTARQNALMSGEVNAAERLDPKTVALVARNPAIEILEKTGYLHYTFPMRLDTPPFDNFDLRMALKLAINRDELVEKVLLGHGAVGNDHPISPAVPFHAEGLNQRTYDPDEARSYYEKSGHSGPIQLSTSDAAFAGAVDAAQLIQASAAAAGIEIEVVREPADGYWSNVWNKKGWCACYWSGRPTQDWMYTSAYTDDTEWNDTAWRNTEAADRFNELVVAARSELDEAKRAEMYFETQQLIHEDGGAIVPMFANYIMGLGEGLAHGEEVAANWANDGNKATERWWFES</sequence>
<dbReference type="InterPro" id="IPR030678">
    <property type="entry name" value="Peptide/Ni-bd"/>
</dbReference>
<organism evidence="7 8">
    <name type="scientific">Wenxinia marina DSM 24838</name>
    <dbReference type="NCBI Taxonomy" id="1123501"/>
    <lineage>
        <taxon>Bacteria</taxon>
        <taxon>Pseudomonadati</taxon>
        <taxon>Pseudomonadota</taxon>
        <taxon>Alphaproteobacteria</taxon>
        <taxon>Rhodobacterales</taxon>
        <taxon>Roseobacteraceae</taxon>
        <taxon>Wenxinia</taxon>
    </lineage>
</organism>
<dbReference type="OrthoDB" id="9803988at2"/>